<comment type="caution">
    <text evidence="1">The sequence shown here is derived from an EMBL/GenBank/DDBJ whole genome shotgun (WGS) entry which is preliminary data.</text>
</comment>
<name>A0A1V9YN81_9STRA</name>
<accession>A0A1V9YN81</accession>
<sequence length="104" mass="11961">MGTDAKIQKLYTQSTGGRTQPYSYMSLIRSLPKYQLQIDESQQEGWSNATTKYPFLVNIVKYSRGRFARHFIDKVAECWVNGVNDLFDLMDEAFAHVSKSAQED</sequence>
<dbReference type="AlphaFoldDB" id="A0A1V9YN81"/>
<reference evidence="1 2" key="1">
    <citation type="journal article" date="2014" name="Genome Biol. Evol.">
        <title>The secreted proteins of Achlya hypogyna and Thraustotheca clavata identify the ancestral oomycete secretome and reveal gene acquisitions by horizontal gene transfer.</title>
        <authorList>
            <person name="Misner I."/>
            <person name="Blouin N."/>
            <person name="Leonard G."/>
            <person name="Richards T.A."/>
            <person name="Lane C.E."/>
        </authorList>
    </citation>
    <scope>NUCLEOTIDE SEQUENCE [LARGE SCALE GENOMIC DNA]</scope>
    <source>
        <strain evidence="1 2">ATCC 34112</strain>
    </source>
</reference>
<dbReference type="EMBL" id="JNBS01003443">
    <property type="protein sequence ID" value="OQR87163.1"/>
    <property type="molecule type" value="Genomic_DNA"/>
</dbReference>
<proteinExistence type="predicted"/>
<gene>
    <name evidence="1" type="ORF">THRCLA_22930</name>
</gene>
<keyword evidence="2" id="KW-1185">Reference proteome</keyword>
<protein>
    <submittedName>
        <fullName evidence="1">Uncharacterized protein</fullName>
    </submittedName>
</protein>
<evidence type="ECO:0000313" key="2">
    <source>
        <dbReference type="Proteomes" id="UP000243217"/>
    </source>
</evidence>
<organism evidence="1 2">
    <name type="scientific">Thraustotheca clavata</name>
    <dbReference type="NCBI Taxonomy" id="74557"/>
    <lineage>
        <taxon>Eukaryota</taxon>
        <taxon>Sar</taxon>
        <taxon>Stramenopiles</taxon>
        <taxon>Oomycota</taxon>
        <taxon>Saprolegniomycetes</taxon>
        <taxon>Saprolegniales</taxon>
        <taxon>Achlyaceae</taxon>
        <taxon>Thraustotheca</taxon>
    </lineage>
</organism>
<dbReference type="Proteomes" id="UP000243217">
    <property type="component" value="Unassembled WGS sequence"/>
</dbReference>
<evidence type="ECO:0000313" key="1">
    <source>
        <dbReference type="EMBL" id="OQR87163.1"/>
    </source>
</evidence>